<dbReference type="EMBL" id="NOXG01000007">
    <property type="protein sequence ID" value="PYD75595.1"/>
    <property type="molecule type" value="Genomic_DNA"/>
</dbReference>
<protein>
    <submittedName>
        <fullName evidence="1">Uncharacterized protein</fullName>
    </submittedName>
</protein>
<evidence type="ECO:0000313" key="1">
    <source>
        <dbReference type="EMBL" id="PYD75595.1"/>
    </source>
</evidence>
<dbReference type="AlphaFoldDB" id="A0A318Q9N3"/>
<sequence length="124" mass="13711">MRDTGNPASGHPFPLHESGRVSTRARVCGPCRATGHIIMTTSGPFPTIAQRHHAVMRAHVRRGSTFMTWLRPIAVFACFMSLAGCYGGRDWHHHHHRDGYYRDGYYGGGQYGGRPAGPPPGRGW</sequence>
<name>A0A318Q9N3_9PROT</name>
<accession>A0A318Q9N3</accession>
<dbReference type="Proteomes" id="UP000247609">
    <property type="component" value="Unassembled WGS sequence"/>
</dbReference>
<reference evidence="1 2" key="1">
    <citation type="submission" date="2017-07" db="EMBL/GenBank/DDBJ databases">
        <title>A draft genome sequence of Komagataeibacter sp. T5K1.</title>
        <authorList>
            <person name="Skraban J."/>
            <person name="Cleenwerck I."/>
            <person name="Vandamme P."/>
            <person name="Trcek J."/>
        </authorList>
    </citation>
    <scope>NUCLEOTIDE SEQUENCE [LARGE SCALE GENOMIC DNA]</scope>
    <source>
        <strain evidence="1 2">T5K1</strain>
    </source>
</reference>
<organism evidence="1 2">
    <name type="scientific">Novacetimonas pomaceti</name>
    <dbReference type="NCBI Taxonomy" id="2021998"/>
    <lineage>
        <taxon>Bacteria</taxon>
        <taxon>Pseudomonadati</taxon>
        <taxon>Pseudomonadota</taxon>
        <taxon>Alphaproteobacteria</taxon>
        <taxon>Acetobacterales</taxon>
        <taxon>Acetobacteraceae</taxon>
        <taxon>Novacetimonas</taxon>
    </lineage>
</organism>
<evidence type="ECO:0000313" key="2">
    <source>
        <dbReference type="Proteomes" id="UP000247609"/>
    </source>
</evidence>
<proteinExistence type="predicted"/>
<gene>
    <name evidence="1" type="ORF">CFR71_08465</name>
</gene>
<comment type="caution">
    <text evidence="1">The sequence shown here is derived from an EMBL/GenBank/DDBJ whole genome shotgun (WGS) entry which is preliminary data.</text>
</comment>